<dbReference type="Gene3D" id="1.20.1270.30">
    <property type="match status" value="1"/>
</dbReference>
<dbReference type="GO" id="GO:0004601">
    <property type="term" value="F:peroxidase activity"/>
    <property type="evidence" value="ECO:0007669"/>
    <property type="project" value="TreeGrafter"/>
</dbReference>
<evidence type="ECO:0000256" key="14">
    <source>
        <dbReference type="PIRSR" id="PIRSR005023-1"/>
    </source>
</evidence>
<evidence type="ECO:0000256" key="6">
    <source>
        <dbReference type="ARBA" id="ARBA00022596"/>
    </source>
</evidence>
<feature type="binding site" evidence="14">
    <location>
        <position position="70"/>
    </location>
    <ligand>
        <name>[4Fe-4S] cluster</name>
        <dbReference type="ChEBI" id="CHEBI:49883"/>
        <label>1</label>
        <note>ligand shared between dimeric partners</note>
    </ligand>
</feature>
<organism evidence="15 16">
    <name type="scientific">Methanofollis liminatans DSM 4140</name>
    <dbReference type="NCBI Taxonomy" id="28892"/>
    <lineage>
        <taxon>Archaea</taxon>
        <taxon>Methanobacteriati</taxon>
        <taxon>Methanobacteriota</taxon>
        <taxon>Stenosarchaea group</taxon>
        <taxon>Methanomicrobia</taxon>
        <taxon>Methanomicrobiales</taxon>
        <taxon>Methanomicrobiaceae</taxon>
        <taxon>Methanofollis</taxon>
    </lineage>
</organism>
<evidence type="ECO:0000256" key="11">
    <source>
        <dbReference type="ARBA" id="ARBA00034454"/>
    </source>
</evidence>
<dbReference type="PANTHER" id="PTHR30109:SF4">
    <property type="entry name" value="CARBON MONOXIDE DEHYDROGENASE"/>
    <property type="match status" value="1"/>
</dbReference>
<evidence type="ECO:0000256" key="4">
    <source>
        <dbReference type="ARBA" id="ARBA00011738"/>
    </source>
</evidence>
<dbReference type="Pfam" id="PF03063">
    <property type="entry name" value="Prismane"/>
    <property type="match status" value="1"/>
</dbReference>
<sequence length="651" mass="69472">MEEKRGAYVRERIACTILERAKLSLMNPALIEAKVEERTIDETAKPLIRLALEEGIETAWDRYEQQQPPCRYCASGLSCNRCAMGPCRIIPERQRFRGVCGADADLVVARNLLDMIATGAAAHSDHGREIVETLYKAARGEAVGYGITDPEKLRRIAEEYRIETGDRDDSAVAGDVALAMLEEFGTVKNAIQFVQRAPPQTLDLWEAAGITPRSVDREIVEAMHRVHMGVGADYANVLLQGLRASLGDGWGGSLMATETSDILFGTPQVNMSRVNLAVLKDDRVNIALHGHNPVLSEMIVRAAAEPAMLELAEEAGSAGINLVGLCCTGNELLMRKGIPQAGNHLNQELIIATGALEVMIVDYQCIFPSLPRTASCFHTHIVSTSPKSKVPGSLYYPFYPESALETAREIVSLAIANFPNRDPGKVLIPGEPVEAMTGFSVEAIGHLFGGFKPVIDAIAEGSILGAAGVVGCNNPKVRQDEGHVTLTKELIRRGILVVETGCAAIASGKAGLLRPEAADLAAPGLANVCRTFGIPPVLHMGSCVDCSRILVLAAGLGRELGVGIHQLPIAGAAPEWYSQKAVSIGSYFVASGVFTVLGVMPKIAGSGNVADLLTRGLNGLVHASFAVEPDPVRAADLIEAHIRKKRNGLGI</sequence>
<evidence type="ECO:0000256" key="2">
    <source>
        <dbReference type="ARBA" id="ARBA00002452"/>
    </source>
</evidence>
<dbReference type="Gene3D" id="3.40.50.2030">
    <property type="match status" value="2"/>
</dbReference>
<feature type="binding site" evidence="14">
    <location>
        <position position="100"/>
    </location>
    <ligand>
        <name>[4Fe-4S] cluster</name>
        <dbReference type="ChEBI" id="CHEBI:49883"/>
        <label>2</label>
    </ligand>
</feature>
<feature type="binding site" evidence="14">
    <location>
        <position position="87"/>
    </location>
    <ligand>
        <name>[4Fe-4S] cluster</name>
        <dbReference type="ChEBI" id="CHEBI:49883"/>
        <label>2</label>
    </ligand>
</feature>
<evidence type="ECO:0000256" key="1">
    <source>
        <dbReference type="ARBA" id="ARBA00001966"/>
    </source>
</evidence>
<comment type="cofactor">
    <cofactor evidence="1">
        <name>[4Fe-4S] cluster</name>
        <dbReference type="ChEBI" id="CHEBI:49883"/>
    </cofactor>
</comment>
<dbReference type="AlphaFoldDB" id="J1L588"/>
<dbReference type="GO" id="GO:0006091">
    <property type="term" value="P:generation of precursor metabolites and energy"/>
    <property type="evidence" value="ECO:0007669"/>
    <property type="project" value="InterPro"/>
</dbReference>
<evidence type="ECO:0000313" key="15">
    <source>
        <dbReference type="EMBL" id="EJG07930.1"/>
    </source>
</evidence>
<dbReference type="InterPro" id="IPR016099">
    <property type="entry name" value="Prismane-like_a/b-sand"/>
</dbReference>
<dbReference type="InterPro" id="IPR004137">
    <property type="entry name" value="HCP/CODH"/>
</dbReference>
<dbReference type="SUPFAM" id="SSF56821">
    <property type="entry name" value="Prismane protein-like"/>
    <property type="match status" value="1"/>
</dbReference>
<dbReference type="GO" id="GO:0016151">
    <property type="term" value="F:nickel cation binding"/>
    <property type="evidence" value="ECO:0007669"/>
    <property type="project" value="InterPro"/>
</dbReference>
<keyword evidence="9 13" id="KW-0408">Iron</keyword>
<feature type="binding site" evidence="14">
    <location>
        <position position="543"/>
    </location>
    <ligand>
        <name>[Ni-4Fe-4S] cluster</name>
        <dbReference type="ChEBI" id="CHEBI:47739"/>
    </ligand>
</feature>
<dbReference type="PIRSF" id="PIRSF005023">
    <property type="entry name" value="CODH"/>
    <property type="match status" value="1"/>
</dbReference>
<dbReference type="PANTHER" id="PTHR30109">
    <property type="entry name" value="HYDROXYLAMINE REDUCTASE"/>
    <property type="match status" value="1"/>
</dbReference>
<protein>
    <recommendedName>
        <fullName evidence="13">Carbon monoxide dehydrogenase</fullName>
        <ecNumber evidence="13">1.2.7.4</ecNumber>
    </recommendedName>
</protein>
<comment type="function">
    <text evidence="2">CODH oxidizes carbon monoxide coupled, via CooF, to the reduction of a hydrogen cation by a hydrogenase (possibly CooH).</text>
</comment>
<comment type="subunit">
    <text evidence="4">Homodimer.</text>
</comment>
<feature type="binding site" evidence="14">
    <location>
        <position position="472"/>
    </location>
    <ligand>
        <name>[Ni-4Fe-4S] cluster</name>
        <dbReference type="ChEBI" id="CHEBI:47739"/>
    </ligand>
</feature>
<dbReference type="GO" id="GO:0043885">
    <property type="term" value="F:anaerobic carbon-monoxide dehydrogenase activity"/>
    <property type="evidence" value="ECO:0007669"/>
    <property type="project" value="UniProtKB-UniRule"/>
</dbReference>
<dbReference type="InterPro" id="IPR016101">
    <property type="entry name" value="CO_DH_a-bundle"/>
</dbReference>
<feature type="binding site" evidence="14">
    <location>
        <position position="502"/>
    </location>
    <ligand>
        <name>[Ni-4Fe-4S] cluster</name>
        <dbReference type="ChEBI" id="CHEBI:47739"/>
    </ligand>
</feature>
<evidence type="ECO:0000313" key="16">
    <source>
        <dbReference type="Proteomes" id="UP000005095"/>
    </source>
</evidence>
<keyword evidence="8 13" id="KW-0560">Oxidoreductase</keyword>
<keyword evidence="16" id="KW-1185">Reference proteome</keyword>
<evidence type="ECO:0000256" key="9">
    <source>
        <dbReference type="ARBA" id="ARBA00023004"/>
    </source>
</evidence>
<evidence type="ECO:0000256" key="8">
    <source>
        <dbReference type="ARBA" id="ARBA00023002"/>
    </source>
</evidence>
<evidence type="ECO:0000256" key="7">
    <source>
        <dbReference type="ARBA" id="ARBA00022723"/>
    </source>
</evidence>
<dbReference type="GO" id="GO:0051539">
    <property type="term" value="F:4 iron, 4 sulfur cluster binding"/>
    <property type="evidence" value="ECO:0007669"/>
    <property type="project" value="UniProtKB-UniRule"/>
</dbReference>
<dbReference type="STRING" id="28892.Metli_1988"/>
<feature type="binding site" evidence="14">
    <location>
        <position position="79"/>
    </location>
    <ligand>
        <name>[4Fe-4S] cluster</name>
        <dbReference type="ChEBI" id="CHEBI:49883"/>
        <label>2</label>
    </ligand>
</feature>
<keyword evidence="6 14" id="KW-0533">Nickel</keyword>
<dbReference type="InterPro" id="IPR010047">
    <property type="entry name" value="CODH"/>
</dbReference>
<dbReference type="HOGENOM" id="CLU_030631_0_0_2"/>
<feature type="binding site" evidence="14">
    <location>
        <position position="82"/>
    </location>
    <ligand>
        <name>[4Fe-4S] cluster</name>
        <dbReference type="ChEBI" id="CHEBI:49883"/>
        <label>2</label>
    </ligand>
</feature>
<reference evidence="15 16" key="1">
    <citation type="submission" date="2011-08" db="EMBL/GenBank/DDBJ databases">
        <title>The complete genome of Methanofollis liminatans DSM 4140.</title>
        <authorList>
            <consortium name="US DOE Joint Genome Institute (JGI-PGF)"/>
            <person name="Lucas S."/>
            <person name="Han J."/>
            <person name="Lapidus A."/>
            <person name="Bruce D."/>
            <person name="Goodwin L."/>
            <person name="Pitluck S."/>
            <person name="Peters L."/>
            <person name="Kyrpides N."/>
            <person name="Mavromatis K."/>
            <person name="Ivanova N."/>
            <person name="Mikhailova N."/>
            <person name="Lu M."/>
            <person name="Detter J.C."/>
            <person name="Tapia R."/>
            <person name="Han C."/>
            <person name="Land M."/>
            <person name="Hauser L."/>
            <person name="Markowitz V."/>
            <person name="Cheng J.-F."/>
            <person name="Hugenholtz P."/>
            <person name="Woyke T."/>
            <person name="Wu D."/>
            <person name="Spring S."/>
            <person name="Schuler E."/>
            <person name="Brambilla E."/>
            <person name="Klenk H.-P."/>
            <person name="Eisen J.A."/>
        </authorList>
    </citation>
    <scope>NUCLEOTIDE SEQUENCE [LARGE SCALE GENOMIC DNA]</scope>
    <source>
        <strain evidence="15 16">DSM 4140</strain>
    </source>
</reference>
<feature type="binding site" evidence="14">
    <location>
        <position position="327"/>
    </location>
    <ligand>
        <name>[Ni-4Fe-4S] cluster</name>
        <dbReference type="ChEBI" id="CHEBI:47739"/>
    </ligand>
</feature>
<comment type="similarity">
    <text evidence="3">Belongs to the Ni-containing carbon monoxide dehydrogenase family.</text>
</comment>
<name>J1L588_9EURY</name>
<keyword evidence="5 13" id="KW-0004">4Fe-4S</keyword>
<dbReference type="Proteomes" id="UP000005095">
    <property type="component" value="Chromosome"/>
</dbReference>
<dbReference type="NCBIfam" id="TIGR01702">
    <property type="entry name" value="CO_DH_cata"/>
    <property type="match status" value="1"/>
</dbReference>
<dbReference type="PATRIC" id="fig|28892.9.peg.2155"/>
<dbReference type="OrthoDB" id="146433at2157"/>
<proteinExistence type="inferred from homology"/>
<keyword evidence="7 13" id="KW-0479">Metal-binding</keyword>
<accession>J1L588</accession>
<evidence type="ECO:0000256" key="12">
    <source>
        <dbReference type="ARBA" id="ARBA00048733"/>
    </source>
</evidence>
<evidence type="ECO:0000256" key="13">
    <source>
        <dbReference type="PIRNR" id="PIRNR005023"/>
    </source>
</evidence>
<evidence type="ECO:0000256" key="10">
    <source>
        <dbReference type="ARBA" id="ARBA00023014"/>
    </source>
</evidence>
<dbReference type="GO" id="GO:0050418">
    <property type="term" value="F:hydroxylamine reductase activity"/>
    <property type="evidence" value="ECO:0007669"/>
    <property type="project" value="TreeGrafter"/>
</dbReference>
<evidence type="ECO:0000256" key="5">
    <source>
        <dbReference type="ARBA" id="ARBA00022485"/>
    </source>
</evidence>
<gene>
    <name evidence="15" type="ORF">Metli_1988</name>
</gene>
<keyword evidence="10 13" id="KW-0411">Iron-sulfur</keyword>
<feature type="binding site" evidence="14">
    <location>
        <position position="365"/>
    </location>
    <ligand>
        <name>[Ni-4Fe-4S] cluster</name>
        <dbReference type="ChEBI" id="CHEBI:47739"/>
    </ligand>
</feature>
<feature type="binding site" evidence="14">
    <location>
        <position position="291"/>
    </location>
    <ligand>
        <name>[Ni-4Fe-4S] cluster</name>
        <dbReference type="ChEBI" id="CHEBI:47739"/>
    </ligand>
</feature>
<dbReference type="EMBL" id="CM001555">
    <property type="protein sequence ID" value="EJG07930.1"/>
    <property type="molecule type" value="Genomic_DNA"/>
</dbReference>
<dbReference type="GO" id="GO:0042542">
    <property type="term" value="P:response to hydrogen peroxide"/>
    <property type="evidence" value="ECO:0007669"/>
    <property type="project" value="TreeGrafter"/>
</dbReference>
<comment type="catalytic activity">
    <reaction evidence="12 13">
        <text>CO + 2 oxidized [2Fe-2S]-[ferredoxin] + H2O = 2 reduced [2Fe-2S]-[ferredoxin] + CO2 + 2 H(+)</text>
        <dbReference type="Rhea" id="RHEA:21040"/>
        <dbReference type="Rhea" id="RHEA-COMP:10000"/>
        <dbReference type="Rhea" id="RHEA-COMP:10001"/>
        <dbReference type="ChEBI" id="CHEBI:15377"/>
        <dbReference type="ChEBI" id="CHEBI:15378"/>
        <dbReference type="ChEBI" id="CHEBI:16526"/>
        <dbReference type="ChEBI" id="CHEBI:17245"/>
        <dbReference type="ChEBI" id="CHEBI:33737"/>
        <dbReference type="ChEBI" id="CHEBI:33738"/>
        <dbReference type="EC" id="1.2.7.4"/>
    </reaction>
</comment>
<dbReference type="InterPro" id="IPR011254">
    <property type="entry name" value="Prismane-like_sf"/>
</dbReference>
<dbReference type="RefSeq" id="WP_004039985.1">
    <property type="nucleotide sequence ID" value="NZ_CM001555.1"/>
</dbReference>
<comment type="cofactor">
    <cofactor evidence="11">
        <name>[Ni-4Fe-5S] cluster</name>
        <dbReference type="ChEBI" id="CHEBI:177874"/>
    </cofactor>
</comment>
<evidence type="ECO:0000256" key="3">
    <source>
        <dbReference type="ARBA" id="ARBA00010689"/>
    </source>
</evidence>
<dbReference type="EC" id="1.2.7.4" evidence="13"/>